<sequence>MYRYVLCCICSQVLFSSLYLFSDAMQPLTGTTIFSLRMLAMWCGLFLLINLVLPRKAFINFIRRDLSTNWKKWAIMVMGSALFGSQLWLFMWAPINGEGVNVAMGYFLFPLMMMLAGRLIWQERLSFWQGVATSCAIIGVANELYFHGEFSWTTLWVALAFPPYYLTRRAMKVHPLLGLFFDLCLIAPCCLIYLWGQEQAFALITTEWRYWILVPLLGLVSALSMFLNLLSSNHLPVKIFSMLSYLEPALLFLCAVFWLHTSVSLTSYVSYSFIWTGLIVLTVSGFVTQKHKSIKKRQVPQEV</sequence>
<keyword evidence="5 8" id="KW-0812">Transmembrane</keyword>
<feature type="domain" description="EamA" evidence="9">
    <location>
        <begin position="5"/>
        <end position="141"/>
    </location>
</feature>
<comment type="caution">
    <text evidence="10">The sequence shown here is derived from an EMBL/GenBank/DDBJ whole genome shotgun (WGS) entry which is preliminary data.</text>
</comment>
<organism evidence="10 11">
    <name type="scientific">Psittacicella gerlachiana</name>
    <dbReference type="NCBI Taxonomy" id="2028574"/>
    <lineage>
        <taxon>Bacteria</taxon>
        <taxon>Pseudomonadati</taxon>
        <taxon>Pseudomonadota</taxon>
        <taxon>Gammaproteobacteria</taxon>
        <taxon>Pasteurellales</taxon>
        <taxon>Psittacicellaceae</taxon>
        <taxon>Psittacicella</taxon>
    </lineage>
</organism>
<feature type="transmembrane region" description="Helical" evidence="8">
    <location>
        <begin position="242"/>
        <end position="259"/>
    </location>
</feature>
<evidence type="ECO:0000259" key="9">
    <source>
        <dbReference type="Pfam" id="PF00892"/>
    </source>
</evidence>
<dbReference type="InterPro" id="IPR037185">
    <property type="entry name" value="EmrE-like"/>
</dbReference>
<dbReference type="EMBL" id="NRJF01000129">
    <property type="protein sequence ID" value="RIY34757.1"/>
    <property type="molecule type" value="Genomic_DNA"/>
</dbReference>
<dbReference type="InterPro" id="IPR000620">
    <property type="entry name" value="EamA_dom"/>
</dbReference>
<feature type="transmembrane region" description="Helical" evidence="8">
    <location>
        <begin position="208"/>
        <end position="230"/>
    </location>
</feature>
<gene>
    <name evidence="10" type="primary">rarD</name>
    <name evidence="10" type="ORF">CKF59_04860</name>
</gene>
<feature type="transmembrane region" description="Helical" evidence="8">
    <location>
        <begin position="99"/>
        <end position="120"/>
    </location>
</feature>
<evidence type="ECO:0000256" key="8">
    <source>
        <dbReference type="SAM" id="Phobius"/>
    </source>
</evidence>
<dbReference type="SUPFAM" id="SSF103481">
    <property type="entry name" value="Multidrug resistance efflux transporter EmrE"/>
    <property type="match status" value="2"/>
</dbReference>
<evidence type="ECO:0000313" key="11">
    <source>
        <dbReference type="Proteomes" id="UP000265964"/>
    </source>
</evidence>
<dbReference type="Pfam" id="PF00892">
    <property type="entry name" value="EamA"/>
    <property type="match status" value="1"/>
</dbReference>
<accession>A0A3A1YFE5</accession>
<evidence type="ECO:0000256" key="4">
    <source>
        <dbReference type="ARBA" id="ARBA00022475"/>
    </source>
</evidence>
<keyword evidence="4" id="KW-1003">Cell membrane</keyword>
<feature type="transmembrane region" description="Helical" evidence="8">
    <location>
        <begin position="73"/>
        <end position="93"/>
    </location>
</feature>
<keyword evidence="6 8" id="KW-1133">Transmembrane helix</keyword>
<keyword evidence="3" id="KW-0813">Transport</keyword>
<feature type="transmembrane region" description="Helical" evidence="8">
    <location>
        <begin position="32"/>
        <end position="53"/>
    </location>
</feature>
<feature type="transmembrane region" description="Helical" evidence="8">
    <location>
        <begin position="176"/>
        <end position="196"/>
    </location>
</feature>
<dbReference type="RefSeq" id="WP_119534845.1">
    <property type="nucleotide sequence ID" value="NZ_NRJF01000129.1"/>
</dbReference>
<reference evidence="10 11" key="1">
    <citation type="submission" date="2017-08" db="EMBL/GenBank/DDBJ databases">
        <title>Reclassification of Bisgaard taxon 37 and 44.</title>
        <authorList>
            <person name="Christensen H."/>
        </authorList>
    </citation>
    <scope>NUCLEOTIDE SEQUENCE [LARGE SCALE GENOMIC DNA]</scope>
    <source>
        <strain evidence="10 11">EEAB3T1</strain>
    </source>
</reference>
<name>A0A3A1YFE5_9GAMM</name>
<evidence type="ECO:0000256" key="5">
    <source>
        <dbReference type="ARBA" id="ARBA00022692"/>
    </source>
</evidence>
<dbReference type="GO" id="GO:0005886">
    <property type="term" value="C:plasma membrane"/>
    <property type="evidence" value="ECO:0007669"/>
    <property type="project" value="UniProtKB-SubCell"/>
</dbReference>
<evidence type="ECO:0000256" key="1">
    <source>
        <dbReference type="ARBA" id="ARBA00004651"/>
    </source>
</evidence>
<proteinExistence type="inferred from homology"/>
<evidence type="ECO:0000256" key="7">
    <source>
        <dbReference type="ARBA" id="ARBA00023136"/>
    </source>
</evidence>
<dbReference type="AlphaFoldDB" id="A0A3A1YFE5"/>
<evidence type="ECO:0000256" key="3">
    <source>
        <dbReference type="ARBA" id="ARBA00022448"/>
    </source>
</evidence>
<comment type="subcellular location">
    <subcellularLocation>
        <location evidence="1">Cell membrane</location>
        <topology evidence="1">Multi-pass membrane protein</topology>
    </subcellularLocation>
</comment>
<evidence type="ECO:0000256" key="2">
    <source>
        <dbReference type="ARBA" id="ARBA00007362"/>
    </source>
</evidence>
<keyword evidence="11" id="KW-1185">Reference proteome</keyword>
<comment type="similarity">
    <text evidence="2">Belongs to the EamA transporter family.</text>
</comment>
<evidence type="ECO:0000256" key="6">
    <source>
        <dbReference type="ARBA" id="ARBA00022989"/>
    </source>
</evidence>
<dbReference type="Proteomes" id="UP000265964">
    <property type="component" value="Unassembled WGS sequence"/>
</dbReference>
<evidence type="ECO:0000313" key="10">
    <source>
        <dbReference type="EMBL" id="RIY34757.1"/>
    </source>
</evidence>
<dbReference type="NCBIfam" id="TIGR00688">
    <property type="entry name" value="rarD"/>
    <property type="match status" value="1"/>
</dbReference>
<protein>
    <submittedName>
        <fullName evidence="10">Protein RarD</fullName>
    </submittedName>
</protein>
<dbReference type="InterPro" id="IPR004626">
    <property type="entry name" value="RarD"/>
</dbReference>
<keyword evidence="7 8" id="KW-0472">Membrane</keyword>
<dbReference type="OrthoDB" id="3250831at2"/>
<feature type="transmembrane region" description="Helical" evidence="8">
    <location>
        <begin position="265"/>
        <end position="287"/>
    </location>
</feature>